<comment type="caution">
    <text evidence="2">The sequence shown here is derived from an EMBL/GenBank/DDBJ whole genome shotgun (WGS) entry which is preliminary data.</text>
</comment>
<dbReference type="PANTHER" id="PTHR36535:SF1">
    <property type="entry name" value="DUF1772 DOMAIN-CONTAINING PROTEIN"/>
    <property type="match status" value="1"/>
</dbReference>
<evidence type="ECO:0000313" key="2">
    <source>
        <dbReference type="EMBL" id="OWK29417.1"/>
    </source>
</evidence>
<protein>
    <recommendedName>
        <fullName evidence="4">DUF1772 domain-containing protein</fullName>
    </recommendedName>
</protein>
<evidence type="ECO:0000256" key="1">
    <source>
        <dbReference type="SAM" id="Phobius"/>
    </source>
</evidence>
<sequence>MNIIAIVALTCAALFTGAAGYITLVEHPARLQLADGPLLAQWKPSYDRALPIQSGLAIVGGLSGMGAWYLSGTVLWVLGSLVLLANWPFTLLAIMPTNKQLKMIRPEKAGPPTRALLVSWGKLHAVRSVLGVVSTALFAAALAVAA</sequence>
<evidence type="ECO:0008006" key="4">
    <source>
        <dbReference type="Google" id="ProtNLM"/>
    </source>
</evidence>
<dbReference type="AlphaFoldDB" id="A0A245ZI53"/>
<organism evidence="2 3">
    <name type="scientific">Sphingomonas dokdonensis</name>
    <dbReference type="NCBI Taxonomy" id="344880"/>
    <lineage>
        <taxon>Bacteria</taxon>
        <taxon>Pseudomonadati</taxon>
        <taxon>Pseudomonadota</taxon>
        <taxon>Alphaproteobacteria</taxon>
        <taxon>Sphingomonadales</taxon>
        <taxon>Sphingomonadaceae</taxon>
        <taxon>Sphingomonas</taxon>
    </lineage>
</organism>
<gene>
    <name evidence="2" type="ORF">SPDO_24020</name>
</gene>
<reference evidence="2 3" key="1">
    <citation type="submission" date="2017-03" db="EMBL/GenBank/DDBJ databases">
        <title>Genome sequence of Sphingomonas dokdonensis DSM 21029.</title>
        <authorList>
            <person name="Poehlein A."/>
            <person name="Wuebbeler J.H."/>
            <person name="Steinbuechel A."/>
            <person name="Daniel R."/>
        </authorList>
    </citation>
    <scope>NUCLEOTIDE SEQUENCE [LARGE SCALE GENOMIC DNA]</scope>
    <source>
        <strain evidence="2 3">DSM 21029</strain>
    </source>
</reference>
<keyword evidence="1" id="KW-1133">Transmembrane helix</keyword>
<name>A0A245ZI53_9SPHN</name>
<dbReference type="Proteomes" id="UP000197290">
    <property type="component" value="Unassembled WGS sequence"/>
</dbReference>
<keyword evidence="3" id="KW-1185">Reference proteome</keyword>
<dbReference type="PANTHER" id="PTHR36535">
    <property type="entry name" value="YALI0E30327P"/>
    <property type="match status" value="1"/>
</dbReference>
<feature type="transmembrane region" description="Helical" evidence="1">
    <location>
        <begin position="124"/>
        <end position="145"/>
    </location>
</feature>
<dbReference type="RefSeq" id="WP_088367860.1">
    <property type="nucleotide sequence ID" value="NZ_NBBI01000004.1"/>
</dbReference>
<dbReference type="Pfam" id="PF08592">
    <property type="entry name" value="Anthrone_oxy"/>
    <property type="match status" value="1"/>
</dbReference>
<accession>A0A245ZI53</accession>
<dbReference type="EMBL" id="NBBI01000004">
    <property type="protein sequence ID" value="OWK29417.1"/>
    <property type="molecule type" value="Genomic_DNA"/>
</dbReference>
<dbReference type="InterPro" id="IPR013901">
    <property type="entry name" value="Anthrone_oxy"/>
</dbReference>
<proteinExistence type="predicted"/>
<dbReference type="OrthoDB" id="7473921at2"/>
<keyword evidence="1" id="KW-0472">Membrane</keyword>
<feature type="transmembrane region" description="Helical" evidence="1">
    <location>
        <begin position="74"/>
        <end position="95"/>
    </location>
</feature>
<evidence type="ECO:0000313" key="3">
    <source>
        <dbReference type="Proteomes" id="UP000197290"/>
    </source>
</evidence>
<keyword evidence="1" id="KW-0812">Transmembrane</keyword>